<dbReference type="Proteomes" id="UP001138681">
    <property type="component" value="Unassembled WGS sequence"/>
</dbReference>
<dbReference type="SMART" id="SM00936">
    <property type="entry name" value="PBP5_C"/>
    <property type="match status" value="1"/>
</dbReference>
<dbReference type="Pfam" id="PF07943">
    <property type="entry name" value="PBP5_C"/>
    <property type="match status" value="1"/>
</dbReference>
<feature type="domain" description="Peptidase S11 D-Ala-D-Ala carboxypeptidase A C-terminal" evidence="1">
    <location>
        <begin position="274"/>
        <end position="364"/>
    </location>
</feature>
<dbReference type="GO" id="GO:0006508">
    <property type="term" value="P:proteolysis"/>
    <property type="evidence" value="ECO:0007669"/>
    <property type="project" value="InterPro"/>
</dbReference>
<dbReference type="AlphaFoldDB" id="A0A9X1JN21"/>
<proteinExistence type="predicted"/>
<evidence type="ECO:0000313" key="2">
    <source>
        <dbReference type="EMBL" id="MBV7260019.1"/>
    </source>
</evidence>
<keyword evidence="3" id="KW-1185">Reference proteome</keyword>
<sequence length="379" mass="40625">MLVAACAFGPAAEGAAQNGSPRGIPSEEEAPVALLLDITSGQVLFARNADRRFVPASITKTMTAFTAFERIAEGSLSTSQLLTASKEVSEEWFGKGSSMLLPPEAQVPVSELIAGIATVSANDGSIVLAEGIAGSVPLWLDEMNATARSIGMSNSHFGTPNGWPDEGQTFTTANDLVVLAQTMIERHPRLYAEFIGRRNFSYNGLTQVNRDPLLGRIEGADGIKTGFTSEAGFGFLGSAERDGQRLVLILAGVNRNALRARLSRQFMRWGFEGFERKQLLSEGASVGSARVQGGDASIIELSTDRAVFINLPTDQIDAVRYKIVYDGPIRAPIAKGEAIARLEVSVPDMEPAIVPLLANNDIKSAGFFRRIYNGFAGWI</sequence>
<dbReference type="PANTHER" id="PTHR21581">
    <property type="entry name" value="D-ALANYL-D-ALANINE CARBOXYPEPTIDASE"/>
    <property type="match status" value="1"/>
</dbReference>
<protein>
    <submittedName>
        <fullName evidence="2">D-alanyl-D-alanine carboxypeptidase</fullName>
    </submittedName>
</protein>
<gene>
    <name evidence="2" type="ORF">KCG46_10615</name>
</gene>
<accession>A0A9X1JN21</accession>
<dbReference type="InterPro" id="IPR001967">
    <property type="entry name" value="Peptidase_S11_N"/>
</dbReference>
<dbReference type="GO" id="GO:0009002">
    <property type="term" value="F:serine-type D-Ala-D-Ala carboxypeptidase activity"/>
    <property type="evidence" value="ECO:0007669"/>
    <property type="project" value="InterPro"/>
</dbReference>
<dbReference type="EMBL" id="JAGSPC010000001">
    <property type="protein sequence ID" value="MBV7260019.1"/>
    <property type="molecule type" value="Genomic_DNA"/>
</dbReference>
<keyword evidence="2" id="KW-0645">Protease</keyword>
<evidence type="ECO:0000313" key="3">
    <source>
        <dbReference type="Proteomes" id="UP001138681"/>
    </source>
</evidence>
<dbReference type="RefSeq" id="WP_218405187.1">
    <property type="nucleotide sequence ID" value="NZ_JAGSPC010000001.1"/>
</dbReference>
<keyword evidence="2" id="KW-0378">Hydrolase</keyword>
<organism evidence="2 3">
    <name type="scientific">Erythrobacter crassostreae</name>
    <dbReference type="NCBI Taxonomy" id="2828328"/>
    <lineage>
        <taxon>Bacteria</taxon>
        <taxon>Pseudomonadati</taxon>
        <taxon>Pseudomonadota</taxon>
        <taxon>Alphaproteobacteria</taxon>
        <taxon>Sphingomonadales</taxon>
        <taxon>Erythrobacteraceae</taxon>
        <taxon>Erythrobacter/Porphyrobacter group</taxon>
        <taxon>Erythrobacter</taxon>
    </lineage>
</organism>
<name>A0A9X1JN21_9SPHN</name>
<comment type="caution">
    <text evidence="2">The sequence shown here is derived from an EMBL/GenBank/DDBJ whole genome shotgun (WGS) entry which is preliminary data.</text>
</comment>
<dbReference type="Pfam" id="PF00768">
    <property type="entry name" value="Peptidase_S11"/>
    <property type="match status" value="1"/>
</dbReference>
<keyword evidence="2" id="KW-0121">Carboxypeptidase</keyword>
<reference evidence="2" key="1">
    <citation type="submission" date="2021-04" db="EMBL/GenBank/DDBJ databases">
        <authorList>
            <person name="Pira H."/>
            <person name="Risdian C."/>
            <person name="Wink J."/>
        </authorList>
    </citation>
    <scope>NUCLEOTIDE SEQUENCE</scope>
    <source>
        <strain evidence="2">WH158</strain>
    </source>
</reference>
<dbReference type="PANTHER" id="PTHR21581:SF6">
    <property type="entry name" value="TRAFFICKING PROTEIN PARTICLE COMPLEX SUBUNIT 12"/>
    <property type="match status" value="1"/>
</dbReference>
<evidence type="ECO:0000259" key="1">
    <source>
        <dbReference type="SMART" id="SM00936"/>
    </source>
</evidence>
<dbReference type="InterPro" id="IPR012907">
    <property type="entry name" value="Peptidase_S11_C"/>
</dbReference>